<dbReference type="InterPro" id="IPR013517">
    <property type="entry name" value="FG-GAP"/>
</dbReference>
<dbReference type="SUPFAM" id="SSF69318">
    <property type="entry name" value="Integrin alpha N-terminal domain"/>
    <property type="match status" value="1"/>
</dbReference>
<evidence type="ECO:0000256" key="3">
    <source>
        <dbReference type="SAM" id="SignalP"/>
    </source>
</evidence>
<keyword evidence="5" id="KW-1185">Reference proteome</keyword>
<reference evidence="4 5" key="1">
    <citation type="submission" date="2022-11" db="EMBL/GenBank/DDBJ databases">
        <title>Minimal conservation of predation-associated metabolite biosynthetic gene clusters underscores biosynthetic potential of Myxococcota including descriptions for ten novel species: Archangium lansinium sp. nov., Myxococcus landrumus sp. nov., Nannocystis bai.</title>
        <authorList>
            <person name="Ahearne A."/>
            <person name="Stevens C."/>
            <person name="Dowd S."/>
        </authorList>
    </citation>
    <scope>NUCLEOTIDE SEQUENCE [LARGE SCALE GENOMIC DNA]</scope>
    <source>
        <strain evidence="4 5">NCELM</strain>
    </source>
</reference>
<evidence type="ECO:0000313" key="4">
    <source>
        <dbReference type="EMBL" id="MDC0676036.1"/>
    </source>
</evidence>
<evidence type="ECO:0000256" key="2">
    <source>
        <dbReference type="SAM" id="MobiDB-lite"/>
    </source>
</evidence>
<protein>
    <submittedName>
        <fullName evidence="4">FG-GAP-like repeat-containing protein</fullName>
    </submittedName>
</protein>
<dbReference type="RefSeq" id="WP_272011732.1">
    <property type="nucleotide sequence ID" value="NZ_JAQNDN010000028.1"/>
</dbReference>
<dbReference type="PROSITE" id="PS51257">
    <property type="entry name" value="PROKAR_LIPOPROTEIN"/>
    <property type="match status" value="1"/>
</dbReference>
<feature type="region of interest" description="Disordered" evidence="2">
    <location>
        <begin position="19"/>
        <end position="104"/>
    </location>
</feature>
<organism evidence="4 5">
    <name type="scientific">Nannocystis radixulma</name>
    <dbReference type="NCBI Taxonomy" id="2995305"/>
    <lineage>
        <taxon>Bacteria</taxon>
        <taxon>Pseudomonadati</taxon>
        <taxon>Myxococcota</taxon>
        <taxon>Polyangia</taxon>
        <taxon>Nannocystales</taxon>
        <taxon>Nannocystaceae</taxon>
        <taxon>Nannocystis</taxon>
    </lineage>
</organism>
<dbReference type="EMBL" id="JAQNDN010000028">
    <property type="protein sequence ID" value="MDC0676036.1"/>
    <property type="molecule type" value="Genomic_DNA"/>
</dbReference>
<accession>A0ABT5BPE2</accession>
<dbReference type="PANTHER" id="PTHR46580:SF4">
    <property type="entry name" value="ATP_GTP-BINDING PROTEIN"/>
    <property type="match status" value="1"/>
</dbReference>
<comment type="caution">
    <text evidence="4">The sequence shown here is derived from an EMBL/GenBank/DDBJ whole genome shotgun (WGS) entry which is preliminary data.</text>
</comment>
<feature type="signal peptide" evidence="3">
    <location>
        <begin position="1"/>
        <end position="22"/>
    </location>
</feature>
<name>A0ABT5BPE2_9BACT</name>
<dbReference type="Pfam" id="PF13517">
    <property type="entry name" value="FG-GAP_3"/>
    <property type="match status" value="1"/>
</dbReference>
<gene>
    <name evidence="4" type="ORF">POL58_50360</name>
</gene>
<feature type="chain" id="PRO_5046193005" evidence="3">
    <location>
        <begin position="23"/>
        <end position="477"/>
    </location>
</feature>
<feature type="compositionally biased region" description="Low complexity" evidence="2">
    <location>
        <begin position="19"/>
        <end position="95"/>
    </location>
</feature>
<sequence>MPVRRSFALALAAALACTPDTATTDTQGDTSAASTSTSDGVGASTTSGLTTTAAPTTTVDPTTTDPTTTTVDPTTTTVDSTTSDGTSTGTTDTTGEPLGPGCGDGLPAPGELCFKAIELEFLNFVDEVAFIDFDGDGHLDMLTLESLPLPLVPDPSLTPADPLPLEIPADVVGMSAVTFIVQFGDGEGGFTPGPEWHPLGYPDEMIFDEFTGDGVVDLFECGVNSDPSLSPGTGMGTFGPASAIPLPLKARGCDVGDIDGDGDLDLVAVDNGSFAVALGDGLGGFTTTLFPAANVIRDDVVLFDLDDDGHLDLVINRWGPDVDALETMFGVGDGTFSPGQLLTGTGQFSSMFVLDPADDGRPAVLVLSAEGPVSVLRSFTVADDGTLAEPQDVLTGDWSALAVRGRFDGDARLDVAQGGFSGFTAALGQDPWPPAPVPLSSAGVSDPRYIAVGDLNADNIDDLVIGGFPNTLLLSRP</sequence>
<dbReference type="PANTHER" id="PTHR46580">
    <property type="entry name" value="SENSOR KINASE-RELATED"/>
    <property type="match status" value="1"/>
</dbReference>
<evidence type="ECO:0000256" key="1">
    <source>
        <dbReference type="ARBA" id="ARBA00022729"/>
    </source>
</evidence>
<keyword evidence="1 3" id="KW-0732">Signal</keyword>
<evidence type="ECO:0000313" key="5">
    <source>
        <dbReference type="Proteomes" id="UP001217838"/>
    </source>
</evidence>
<dbReference type="Proteomes" id="UP001217838">
    <property type="component" value="Unassembled WGS sequence"/>
</dbReference>
<dbReference type="InterPro" id="IPR028994">
    <property type="entry name" value="Integrin_alpha_N"/>
</dbReference>
<proteinExistence type="predicted"/>